<dbReference type="PROSITE" id="PS51007">
    <property type="entry name" value="CYTC"/>
    <property type="match status" value="1"/>
</dbReference>
<feature type="domain" description="Cytochrome c" evidence="15">
    <location>
        <begin position="49"/>
        <end position="219"/>
    </location>
</feature>
<dbReference type="InterPro" id="IPR009056">
    <property type="entry name" value="Cyt_c-like_dom"/>
</dbReference>
<dbReference type="SUPFAM" id="SSF46626">
    <property type="entry name" value="Cytochrome c"/>
    <property type="match status" value="1"/>
</dbReference>
<keyword evidence="11 13" id="KW-0408">Iron</keyword>
<evidence type="ECO:0000256" key="11">
    <source>
        <dbReference type="ARBA" id="ARBA00023004"/>
    </source>
</evidence>
<dbReference type="PANTHER" id="PTHR10266:SF3">
    <property type="entry name" value="CYTOCHROME C1, HEME PROTEIN, MITOCHONDRIAL"/>
    <property type="match status" value="1"/>
</dbReference>
<dbReference type="InterPro" id="IPR002326">
    <property type="entry name" value="Cyt_c1"/>
</dbReference>
<dbReference type="GO" id="GO:0016020">
    <property type="term" value="C:membrane"/>
    <property type="evidence" value="ECO:0007669"/>
    <property type="project" value="UniProtKB-SubCell"/>
</dbReference>
<evidence type="ECO:0000256" key="7">
    <source>
        <dbReference type="ARBA" id="ARBA00022692"/>
    </source>
</evidence>
<dbReference type="FunFam" id="1.10.760.10:FF:000011">
    <property type="entry name" value="Cytochrome c1, putative"/>
    <property type="match status" value="1"/>
</dbReference>
<feature type="signal peptide" evidence="14">
    <location>
        <begin position="1"/>
        <end position="25"/>
    </location>
</feature>
<name>A0A9X9X0B5_9PROT</name>
<keyword evidence="8 13" id="KW-0479">Metal-binding</keyword>
<reference evidence="16" key="2">
    <citation type="journal article" date="2021" name="Syst. Appl. Microbiol.">
        <title>Roseomonas hellenica sp. nov., isolated from roots of wild-growing Alkanna tinctoria.</title>
        <authorList>
            <person name="Rat A."/>
            <person name="Naranjo H.D."/>
            <person name="Lebbe L."/>
            <person name="Cnockaert M."/>
            <person name="Krigas N."/>
            <person name="Grigoriadou K."/>
            <person name="Maloupa E."/>
            <person name="Willems A."/>
        </authorList>
    </citation>
    <scope>NUCLEOTIDE SEQUENCE</scope>
    <source>
        <strain evidence="16">LMG 31231</strain>
    </source>
</reference>
<feature type="binding site" description="covalent" evidence="13">
    <location>
        <position position="65"/>
    </location>
    <ligand>
        <name>heme c</name>
        <dbReference type="ChEBI" id="CHEBI:61717"/>
    </ligand>
</feature>
<feature type="binding site" description="covalent" evidence="13">
    <location>
        <position position="62"/>
    </location>
    <ligand>
        <name>heme c</name>
        <dbReference type="ChEBI" id="CHEBI:61717"/>
    </ligand>
</feature>
<comment type="caution">
    <text evidence="16">The sequence shown here is derived from an EMBL/GenBank/DDBJ whole genome shotgun (WGS) entry which is preliminary data.</text>
</comment>
<evidence type="ECO:0000259" key="15">
    <source>
        <dbReference type="PROSITE" id="PS51007"/>
    </source>
</evidence>
<dbReference type="Pfam" id="PF02167">
    <property type="entry name" value="Cytochrom_C1"/>
    <property type="match status" value="1"/>
</dbReference>
<feature type="chain" id="PRO_5040771547" description="Cytochrome c1" evidence="14">
    <location>
        <begin position="26"/>
        <end position="256"/>
    </location>
</feature>
<evidence type="ECO:0000313" key="16">
    <source>
        <dbReference type="EMBL" id="MBR0672844.1"/>
    </source>
</evidence>
<keyword evidence="17" id="KW-1185">Reference proteome</keyword>
<dbReference type="Gene3D" id="1.20.5.100">
    <property type="entry name" value="Cytochrome c1, transmembrane anchor, C-terminal"/>
    <property type="match status" value="1"/>
</dbReference>
<dbReference type="SUPFAM" id="SSF81496">
    <property type="entry name" value="Cytochrome c1 subunit of cytochrome bc1 complex (Ubiquinol-cytochrome c reductase), transmembrane anchor"/>
    <property type="match status" value="1"/>
</dbReference>
<evidence type="ECO:0000256" key="1">
    <source>
        <dbReference type="ARBA" id="ARBA00004370"/>
    </source>
</evidence>
<feature type="binding site" description="covalent" evidence="13">
    <location>
        <position position="185"/>
    </location>
    <ligand>
        <name>heme c</name>
        <dbReference type="ChEBI" id="CHEBI:61717"/>
    </ligand>
</feature>
<comment type="cofactor">
    <cofactor evidence="13">
        <name>heme c</name>
        <dbReference type="ChEBI" id="CHEBI:61717"/>
    </cofactor>
    <text evidence="13">Binds 1 heme c group covalently per subunit.</text>
</comment>
<keyword evidence="6" id="KW-0679">Respiratory chain</keyword>
<evidence type="ECO:0000256" key="8">
    <source>
        <dbReference type="ARBA" id="ARBA00022723"/>
    </source>
</evidence>
<dbReference type="GO" id="GO:0020037">
    <property type="term" value="F:heme binding"/>
    <property type="evidence" value="ECO:0007669"/>
    <property type="project" value="InterPro"/>
</dbReference>
<dbReference type="AlphaFoldDB" id="A0A9X9X0B5"/>
<dbReference type="EMBL" id="JAAEDM010000051">
    <property type="protein sequence ID" value="MBR0672844.1"/>
    <property type="molecule type" value="Genomic_DNA"/>
</dbReference>
<evidence type="ECO:0000256" key="2">
    <source>
        <dbReference type="ARBA" id="ARBA00006488"/>
    </source>
</evidence>
<evidence type="ECO:0000256" key="5">
    <source>
        <dbReference type="ARBA" id="ARBA00022617"/>
    </source>
</evidence>
<dbReference type="Gene3D" id="1.10.760.10">
    <property type="entry name" value="Cytochrome c-like domain"/>
    <property type="match status" value="1"/>
</dbReference>
<dbReference type="Proteomes" id="UP001138751">
    <property type="component" value="Unassembled WGS sequence"/>
</dbReference>
<keyword evidence="5 13" id="KW-0349">Heme</keyword>
<keyword evidence="4" id="KW-0813">Transport</keyword>
<comment type="similarity">
    <text evidence="2">Belongs to the cytochrome c family.</text>
</comment>
<evidence type="ECO:0000256" key="6">
    <source>
        <dbReference type="ARBA" id="ARBA00022660"/>
    </source>
</evidence>
<evidence type="ECO:0000256" key="12">
    <source>
        <dbReference type="ARBA" id="ARBA00023136"/>
    </source>
</evidence>
<evidence type="ECO:0000256" key="14">
    <source>
        <dbReference type="SAM" id="SignalP"/>
    </source>
</evidence>
<accession>A0A9X9X0B5</accession>
<evidence type="ECO:0000256" key="10">
    <source>
        <dbReference type="ARBA" id="ARBA00022989"/>
    </source>
</evidence>
<proteinExistence type="inferred from homology"/>
<dbReference type="PANTHER" id="PTHR10266">
    <property type="entry name" value="CYTOCHROME C1"/>
    <property type="match status" value="1"/>
</dbReference>
<reference evidence="16" key="1">
    <citation type="submission" date="2020-01" db="EMBL/GenBank/DDBJ databases">
        <authorList>
            <person name="Rat A."/>
        </authorList>
    </citation>
    <scope>NUCLEOTIDE SEQUENCE</scope>
    <source>
        <strain evidence="16">LMG 31231</strain>
    </source>
</reference>
<keyword evidence="9" id="KW-0249">Electron transport</keyword>
<organism evidence="16 17">
    <name type="scientific">Neoroseomonas soli</name>
    <dbReference type="NCBI Taxonomy" id="1081025"/>
    <lineage>
        <taxon>Bacteria</taxon>
        <taxon>Pseudomonadati</taxon>
        <taxon>Pseudomonadota</taxon>
        <taxon>Alphaproteobacteria</taxon>
        <taxon>Acetobacterales</taxon>
        <taxon>Acetobacteraceae</taxon>
        <taxon>Neoroseomonas</taxon>
    </lineage>
</organism>
<sequence>MFRTTLKAFAVLGALVAATPTPARAAGEVIHIPDTRFSFEGVFGTYDRASAQRGFQVYKEVCASCHSMRLMSYRNLVDLGLTEQQVAAIASQVQVQDGPNDEGQMFERAGRPSDRFRSPFPNMQAARAANNGAAPPDLSVIAKARAGGADYLYALLTGYSDPPAGVTLAEGMSYNAYFPGHQIAMARPLNPDQVEFADGTPATMENMARDVATFLQWAAEPELEERRSMGVKVILFLTILAGLAYAVKRKVWADAH</sequence>
<evidence type="ECO:0000256" key="13">
    <source>
        <dbReference type="PIRSR" id="PIRSR602326-1"/>
    </source>
</evidence>
<evidence type="ECO:0000256" key="3">
    <source>
        <dbReference type="ARBA" id="ARBA00016165"/>
    </source>
</evidence>
<dbReference type="InterPro" id="IPR036909">
    <property type="entry name" value="Cyt_c-like_dom_sf"/>
</dbReference>
<protein>
    <recommendedName>
        <fullName evidence="3">Cytochrome c1</fullName>
    </recommendedName>
</protein>
<keyword evidence="12" id="KW-0472">Membrane</keyword>
<dbReference type="GO" id="GO:0009055">
    <property type="term" value="F:electron transfer activity"/>
    <property type="evidence" value="ECO:0007669"/>
    <property type="project" value="InterPro"/>
</dbReference>
<keyword evidence="14" id="KW-0732">Signal</keyword>
<evidence type="ECO:0000313" key="17">
    <source>
        <dbReference type="Proteomes" id="UP001138751"/>
    </source>
</evidence>
<evidence type="ECO:0000256" key="4">
    <source>
        <dbReference type="ARBA" id="ARBA00022448"/>
    </source>
</evidence>
<dbReference type="InterPro" id="IPR021157">
    <property type="entry name" value="Cyt_c1_TM_anchor_C"/>
</dbReference>
<dbReference type="RefSeq" id="WP_211863259.1">
    <property type="nucleotide sequence ID" value="NZ_JAAEDM010000051.1"/>
</dbReference>
<gene>
    <name evidence="16" type="ORF">GXW76_16815</name>
</gene>
<keyword evidence="7" id="KW-0812">Transmembrane</keyword>
<comment type="subcellular location">
    <subcellularLocation>
        <location evidence="1">Membrane</location>
    </subcellularLocation>
</comment>
<feature type="binding site" description="covalent" evidence="13">
    <location>
        <position position="66"/>
    </location>
    <ligand>
        <name>heme c</name>
        <dbReference type="ChEBI" id="CHEBI:61717"/>
    </ligand>
</feature>
<dbReference type="GO" id="GO:0046872">
    <property type="term" value="F:metal ion binding"/>
    <property type="evidence" value="ECO:0007669"/>
    <property type="project" value="UniProtKB-KW"/>
</dbReference>
<dbReference type="PRINTS" id="PR00603">
    <property type="entry name" value="CYTOCHROMEC1"/>
</dbReference>
<evidence type="ECO:0000256" key="9">
    <source>
        <dbReference type="ARBA" id="ARBA00022982"/>
    </source>
</evidence>
<keyword evidence="10" id="KW-1133">Transmembrane helix</keyword>